<feature type="transmembrane region" description="Helical" evidence="6">
    <location>
        <begin position="102"/>
        <end position="121"/>
    </location>
</feature>
<evidence type="ECO:0000313" key="8">
    <source>
        <dbReference type="Proteomes" id="UP000619534"/>
    </source>
</evidence>
<dbReference type="Proteomes" id="UP000619534">
    <property type="component" value="Unassembled WGS sequence"/>
</dbReference>
<dbReference type="PANTHER" id="PTHR43701:SF13">
    <property type="entry name" value="MEMBRANE TRANSPORTER PROTEIN YRKJ-RELATED"/>
    <property type="match status" value="1"/>
</dbReference>
<dbReference type="Pfam" id="PF01925">
    <property type="entry name" value="TauE"/>
    <property type="match status" value="1"/>
</dbReference>
<dbReference type="InterPro" id="IPR002781">
    <property type="entry name" value="TM_pro_TauE-like"/>
</dbReference>
<gene>
    <name evidence="7" type="ORF">GCM10007216_12840</name>
</gene>
<dbReference type="InterPro" id="IPR051598">
    <property type="entry name" value="TSUP/Inactive_protease-like"/>
</dbReference>
<evidence type="ECO:0000256" key="3">
    <source>
        <dbReference type="ARBA" id="ARBA00022692"/>
    </source>
</evidence>
<name>A0ABQ1NRR4_9BACI</name>
<evidence type="ECO:0000256" key="6">
    <source>
        <dbReference type="RuleBase" id="RU363041"/>
    </source>
</evidence>
<dbReference type="PANTHER" id="PTHR43701">
    <property type="entry name" value="MEMBRANE TRANSPORTER PROTEIN MJ0441-RELATED"/>
    <property type="match status" value="1"/>
</dbReference>
<evidence type="ECO:0000256" key="4">
    <source>
        <dbReference type="ARBA" id="ARBA00022989"/>
    </source>
</evidence>
<accession>A0ABQ1NRR4</accession>
<dbReference type="RefSeq" id="WP_062441655.1">
    <property type="nucleotide sequence ID" value="NZ_BMCJ01000002.1"/>
</dbReference>
<keyword evidence="4 6" id="KW-1133">Transmembrane helix</keyword>
<feature type="transmembrane region" description="Helical" evidence="6">
    <location>
        <begin position="141"/>
        <end position="172"/>
    </location>
</feature>
<reference evidence="8" key="1">
    <citation type="journal article" date="2019" name="Int. J. Syst. Evol. Microbiol.">
        <title>The Global Catalogue of Microorganisms (GCM) 10K type strain sequencing project: providing services to taxonomists for standard genome sequencing and annotation.</title>
        <authorList>
            <consortium name="The Broad Institute Genomics Platform"/>
            <consortium name="The Broad Institute Genome Sequencing Center for Infectious Disease"/>
            <person name="Wu L."/>
            <person name="Ma J."/>
        </authorList>
    </citation>
    <scope>NUCLEOTIDE SEQUENCE [LARGE SCALE GENOMIC DNA]</scope>
    <source>
        <strain evidence="8">CCM 7282</strain>
    </source>
</reference>
<proteinExistence type="inferred from homology"/>
<feature type="transmembrane region" description="Helical" evidence="6">
    <location>
        <begin position="179"/>
        <end position="197"/>
    </location>
</feature>
<comment type="subcellular location">
    <subcellularLocation>
        <location evidence="6">Cell membrane</location>
        <topology evidence="6">Multi-pass membrane protein</topology>
    </subcellularLocation>
    <subcellularLocation>
        <location evidence="1">Membrane</location>
        <topology evidence="1">Multi-pass membrane protein</topology>
    </subcellularLocation>
</comment>
<keyword evidence="3 6" id="KW-0812">Transmembrane</keyword>
<feature type="transmembrane region" description="Helical" evidence="6">
    <location>
        <begin position="6"/>
        <end position="35"/>
    </location>
</feature>
<comment type="similarity">
    <text evidence="2 6">Belongs to the 4-toluene sulfonate uptake permease (TSUP) (TC 2.A.102) family.</text>
</comment>
<dbReference type="EMBL" id="BMCJ01000002">
    <property type="protein sequence ID" value="GGC83636.1"/>
    <property type="molecule type" value="Genomic_DNA"/>
</dbReference>
<keyword evidence="8" id="KW-1185">Reference proteome</keyword>
<feature type="transmembrane region" description="Helical" evidence="6">
    <location>
        <begin position="203"/>
        <end position="222"/>
    </location>
</feature>
<evidence type="ECO:0000256" key="2">
    <source>
        <dbReference type="ARBA" id="ARBA00009142"/>
    </source>
</evidence>
<organism evidence="7 8">
    <name type="scientific">Thalassobacillus devorans</name>
    <dbReference type="NCBI Taxonomy" id="279813"/>
    <lineage>
        <taxon>Bacteria</taxon>
        <taxon>Bacillati</taxon>
        <taxon>Bacillota</taxon>
        <taxon>Bacilli</taxon>
        <taxon>Bacillales</taxon>
        <taxon>Bacillaceae</taxon>
        <taxon>Thalassobacillus</taxon>
    </lineage>
</organism>
<evidence type="ECO:0000313" key="7">
    <source>
        <dbReference type="EMBL" id="GGC83636.1"/>
    </source>
</evidence>
<evidence type="ECO:0000256" key="1">
    <source>
        <dbReference type="ARBA" id="ARBA00004141"/>
    </source>
</evidence>
<protein>
    <recommendedName>
        <fullName evidence="6">Probable membrane transporter protein</fullName>
    </recommendedName>
</protein>
<sequence length="255" mass="26964">MYLIMLAIGLFCGTITGLLSVGGGIILVFSLILLLPLVSGNHFTMQTIAGLSIMQSVFSTASGGYYYIRTQLVDKIVVLWLGVPAFVGGMIGVIIANYSSDFILRAIFAALAIAAAIIMQIPQKANENPIPFQFSPLSKTLTVIGGITIGILGGLVGVAAGFIFVPLMIFIYKLPIKKAIGSSLITCFLLAVGSFITKLSVEAVPIGYGIMLIVGGVIGAQIGGRITMSLKSITLKRIAAYSILIISMKLFYDLF</sequence>
<evidence type="ECO:0000256" key="5">
    <source>
        <dbReference type="ARBA" id="ARBA00023136"/>
    </source>
</evidence>
<comment type="caution">
    <text evidence="7">The sequence shown here is derived from an EMBL/GenBank/DDBJ whole genome shotgun (WGS) entry which is preliminary data.</text>
</comment>
<feature type="transmembrane region" description="Helical" evidence="6">
    <location>
        <begin position="77"/>
        <end position="95"/>
    </location>
</feature>
<keyword evidence="5 6" id="KW-0472">Membrane</keyword>
<keyword evidence="6" id="KW-1003">Cell membrane</keyword>